<comment type="similarity">
    <text evidence="8">Belongs to the class I-like SAM-binding methyltransferase superfamily. RNA methyltransferase RlmE family. SPB1 subfamily.</text>
</comment>
<feature type="binding site" evidence="8">
    <location>
        <position position="53"/>
    </location>
    <ligand>
        <name>S-adenosyl-L-methionine</name>
        <dbReference type="ChEBI" id="CHEBI:59789"/>
    </ligand>
</feature>
<dbReference type="Gene3D" id="3.40.50.150">
    <property type="entry name" value="Vaccinia Virus protein VP39"/>
    <property type="match status" value="1"/>
</dbReference>
<evidence type="ECO:0000256" key="4">
    <source>
        <dbReference type="ARBA" id="ARBA00022603"/>
    </source>
</evidence>
<feature type="compositionally biased region" description="Basic residues" evidence="9">
    <location>
        <begin position="828"/>
        <end position="841"/>
    </location>
</feature>
<keyword evidence="2 8" id="KW-0690">Ribosome biogenesis</keyword>
<feature type="compositionally biased region" description="Acidic residues" evidence="9">
    <location>
        <begin position="518"/>
        <end position="532"/>
    </location>
</feature>
<dbReference type="EMBL" id="SFCI01000333">
    <property type="protein sequence ID" value="TFY80478.1"/>
    <property type="molecule type" value="Genomic_DNA"/>
</dbReference>
<dbReference type="InterPro" id="IPR050082">
    <property type="entry name" value="RNA_methyltr_RlmE"/>
</dbReference>
<keyword evidence="6 8" id="KW-0949">S-adenosyl-L-methionine</keyword>
<evidence type="ECO:0000256" key="8">
    <source>
        <dbReference type="HAMAP-Rule" id="MF_03163"/>
    </source>
</evidence>
<evidence type="ECO:0000256" key="7">
    <source>
        <dbReference type="ARBA" id="ARBA00023242"/>
    </source>
</evidence>
<dbReference type="InterPro" id="IPR012920">
    <property type="entry name" value="rRNA_MeTfrase_SPB1-like_C"/>
</dbReference>
<dbReference type="GO" id="GO:0000466">
    <property type="term" value="P:maturation of 5.8S rRNA from tricistronic rRNA transcript (SSU-rRNA, 5.8S rRNA, LSU-rRNA)"/>
    <property type="evidence" value="ECO:0007669"/>
    <property type="project" value="TreeGrafter"/>
</dbReference>
<feature type="compositionally biased region" description="Basic and acidic residues" evidence="9">
    <location>
        <begin position="485"/>
        <end position="500"/>
    </location>
</feature>
<dbReference type="GO" id="GO:0016435">
    <property type="term" value="F:rRNA (guanine) methyltransferase activity"/>
    <property type="evidence" value="ECO:0007669"/>
    <property type="project" value="TreeGrafter"/>
</dbReference>
<keyword evidence="4 8" id="KW-0489">Methyltransferase</keyword>
<feature type="binding site" evidence="8">
    <location>
        <position position="55"/>
    </location>
    <ligand>
        <name>S-adenosyl-L-methionine</name>
        <dbReference type="ChEBI" id="CHEBI:59789"/>
    </ligand>
</feature>
<evidence type="ECO:0000259" key="10">
    <source>
        <dbReference type="Pfam" id="PF01728"/>
    </source>
</evidence>
<evidence type="ECO:0000256" key="2">
    <source>
        <dbReference type="ARBA" id="ARBA00022517"/>
    </source>
</evidence>
<evidence type="ECO:0000259" key="12">
    <source>
        <dbReference type="Pfam" id="PF11861"/>
    </source>
</evidence>
<evidence type="ECO:0000256" key="5">
    <source>
        <dbReference type="ARBA" id="ARBA00022679"/>
    </source>
</evidence>
<protein>
    <submittedName>
        <fullName evidence="13">Uncharacterized protein</fullName>
    </submittedName>
</protein>
<feature type="domain" description="Ribosomal RNA methyltransferase SPB1-like C-terminal" evidence="11">
    <location>
        <begin position="645"/>
        <end position="863"/>
    </location>
</feature>
<dbReference type="InterPro" id="IPR015507">
    <property type="entry name" value="rRNA-MeTfrase_E"/>
</dbReference>
<dbReference type="Pfam" id="PF11861">
    <property type="entry name" value="DUF3381"/>
    <property type="match status" value="1"/>
</dbReference>
<dbReference type="PANTHER" id="PTHR10920:SF13">
    <property type="entry name" value="PRE-RRNA 2'-O-RIBOSE RNA METHYLTRANSFERASE FTSJ3"/>
    <property type="match status" value="1"/>
</dbReference>
<keyword evidence="14" id="KW-1185">Reference proteome</keyword>
<feature type="region of interest" description="Disordered" evidence="9">
    <location>
        <begin position="828"/>
        <end position="871"/>
    </location>
</feature>
<evidence type="ECO:0000256" key="1">
    <source>
        <dbReference type="ARBA" id="ARBA00004604"/>
    </source>
</evidence>
<dbReference type="InterPro" id="IPR029063">
    <property type="entry name" value="SAM-dependent_MTases_sf"/>
</dbReference>
<reference evidence="13 14" key="1">
    <citation type="submission" date="2019-02" db="EMBL/GenBank/DDBJ databases">
        <title>Genome sequencing of the rare red list fungi Hericium alpestre (H. flagellum).</title>
        <authorList>
            <person name="Buettner E."/>
            <person name="Kellner H."/>
        </authorList>
    </citation>
    <scope>NUCLEOTIDE SEQUENCE [LARGE SCALE GENOMIC DNA]</scope>
    <source>
        <strain evidence="13 14">DSM 108284</strain>
    </source>
</reference>
<dbReference type="Proteomes" id="UP000298061">
    <property type="component" value="Unassembled WGS sequence"/>
</dbReference>
<feature type="binding site" evidence="8">
    <location>
        <position position="89"/>
    </location>
    <ligand>
        <name>S-adenosyl-L-methionine</name>
        <dbReference type="ChEBI" id="CHEBI:59789"/>
    </ligand>
</feature>
<keyword evidence="5 8" id="KW-0808">Transferase</keyword>
<feature type="compositionally biased region" description="Basic and acidic residues" evidence="9">
    <location>
        <begin position="467"/>
        <end position="476"/>
    </location>
</feature>
<feature type="compositionally biased region" description="Acidic residues" evidence="9">
    <location>
        <begin position="608"/>
        <end position="638"/>
    </location>
</feature>
<keyword evidence="3 8" id="KW-0698">rRNA processing</keyword>
<dbReference type="STRING" id="135208.A0A4Z0A466"/>
<dbReference type="HAMAP" id="MF_01547">
    <property type="entry name" value="RNA_methyltr_E"/>
    <property type="match status" value="1"/>
</dbReference>
<dbReference type="OrthoDB" id="1287559at2759"/>
<evidence type="ECO:0000256" key="9">
    <source>
        <dbReference type="SAM" id="MobiDB-lite"/>
    </source>
</evidence>
<dbReference type="InterPro" id="IPR028589">
    <property type="entry name" value="SPB1-like"/>
</dbReference>
<organism evidence="13 14">
    <name type="scientific">Hericium alpestre</name>
    <dbReference type="NCBI Taxonomy" id="135208"/>
    <lineage>
        <taxon>Eukaryota</taxon>
        <taxon>Fungi</taxon>
        <taxon>Dikarya</taxon>
        <taxon>Basidiomycota</taxon>
        <taxon>Agaricomycotina</taxon>
        <taxon>Agaricomycetes</taxon>
        <taxon>Russulales</taxon>
        <taxon>Hericiaceae</taxon>
        <taxon>Hericium</taxon>
    </lineage>
</organism>
<evidence type="ECO:0000256" key="6">
    <source>
        <dbReference type="ARBA" id="ARBA00022691"/>
    </source>
</evidence>
<keyword evidence="8" id="KW-0175">Coiled coil</keyword>
<dbReference type="GO" id="GO:0000463">
    <property type="term" value="P:maturation of LSU-rRNA from tricistronic rRNA transcript (SSU-rRNA, 5.8S rRNA, LSU-rRNA)"/>
    <property type="evidence" value="ECO:0007669"/>
    <property type="project" value="TreeGrafter"/>
</dbReference>
<comment type="caution">
    <text evidence="13">The sequence shown here is derived from an EMBL/GenBank/DDBJ whole genome shotgun (WGS) entry which is preliminary data.</text>
</comment>
<feature type="region of interest" description="Disordered" evidence="9">
    <location>
        <begin position="437"/>
        <end position="666"/>
    </location>
</feature>
<dbReference type="GO" id="GO:0008650">
    <property type="term" value="F:rRNA (uridine-2'-O-)-methyltransferase activity"/>
    <property type="evidence" value="ECO:0007669"/>
    <property type="project" value="TreeGrafter"/>
</dbReference>
<feature type="compositionally biased region" description="Acidic residues" evidence="9">
    <location>
        <begin position="545"/>
        <end position="558"/>
    </location>
</feature>
<gene>
    <name evidence="13" type="ORF">EWM64_g3534</name>
</gene>
<accession>A0A4Z0A466</accession>
<feature type="compositionally biased region" description="Acidic residues" evidence="9">
    <location>
        <begin position="443"/>
        <end position="466"/>
    </location>
</feature>
<dbReference type="InterPro" id="IPR002877">
    <property type="entry name" value="RNA_MeTrfase_FtsJ_dom"/>
</dbReference>
<feature type="binding site" evidence="8">
    <location>
        <position position="114"/>
    </location>
    <ligand>
        <name>S-adenosyl-L-methionine</name>
        <dbReference type="ChEBI" id="CHEBI:59789"/>
    </ligand>
</feature>
<evidence type="ECO:0000256" key="3">
    <source>
        <dbReference type="ARBA" id="ARBA00022552"/>
    </source>
</evidence>
<feature type="coiled-coil region" evidence="8">
    <location>
        <begin position="349"/>
        <end position="376"/>
    </location>
</feature>
<sequence>MFCTSRLRPWSQVRIFREQGYRARSAFKLIQLNKKYSFLENARCCIDLCAAPGGWLQVATKYMPVNSVIVGVDLVPIKPIPRVSTFAADITSAHCRSLLRGELKDWKADVVLHDGAPNVGTAWVQDAYSQSELVLMSLKLAVEFLMKGGTFVTKVFRSVDYNNLIWVFSQLFGKVEATKPPSSRNVSAEIFVVCRDFLAPKHIDPKFLDPKHVFKDLSASTLAGDKGASANNVQANVFHPEKKRRKRDGYGDGDYTLFKEVPVAEFINAADPIAILGVVNKMSFRTDEEKEWAALDITTADVKANCEDLKVLGKGDFKALLKWRTALREEIGLEVKTKHADELTETVEVTEDVDDEEQIQAELERLNAEAAARTKRERRRANEVKTRTIQRMQLHMTAPLDIGMEQDDLQLGFGQEDVFDLGDAEKRMKARGGVARFANGDVDGSDSEEEPSEADTGDDEVLDSDEEREKKTRGIEAELDGLYESYRERLAERDTKFKVKEARKKNKEREEWHGIKEDADDSEDEEEEEGGWDEMQNAKTRNDDSSSDESDDSDEEDSASVGQKRRRPMADGAKGRKKVRLVTDLKEPKPSAAVSRAADVWFSQDIFGEMEDVEDDESENGNDDEQEEDEEEEMSVDENQDHSSQGDDSDFEVVPQEPDDDVDMWDVEGEDEDEVKQAHIRKHGLLSAEAVTLAQQLVNRQRTKTDLLNDGFNRYSLNSKDDLPSWFLDDESKHYMPNIPITKEAIQALRAKQRALDARPIKKVAEAKGRKKLRAAQRLEKAMKKAEGVTQTDDMTEREKARQVEKLMKTGLSKGKPRKEVKVVVAKGAHKGLKGRPKGVKGRYTMVDSRMKKEVRAKKRKEKENKKRKRT</sequence>
<feature type="active site" description="Proton acceptor" evidence="8">
    <location>
        <position position="154"/>
    </location>
</feature>
<name>A0A4Z0A466_9AGAM</name>
<evidence type="ECO:0000259" key="11">
    <source>
        <dbReference type="Pfam" id="PF07780"/>
    </source>
</evidence>
<feature type="compositionally biased region" description="Acidic residues" evidence="9">
    <location>
        <begin position="647"/>
        <end position="666"/>
    </location>
</feature>
<dbReference type="PANTHER" id="PTHR10920">
    <property type="entry name" value="RIBOSOMAL RNA METHYLTRANSFERASE"/>
    <property type="match status" value="1"/>
</dbReference>
<keyword evidence="7 8" id="KW-0539">Nucleus</keyword>
<dbReference type="GO" id="GO:0005730">
    <property type="term" value="C:nucleolus"/>
    <property type="evidence" value="ECO:0007669"/>
    <property type="project" value="UniProtKB-SubCell"/>
</dbReference>
<evidence type="ECO:0000313" key="14">
    <source>
        <dbReference type="Proteomes" id="UP000298061"/>
    </source>
</evidence>
<dbReference type="HAMAP" id="MF_03163">
    <property type="entry name" value="RNA_methyltr_E_SPB1"/>
    <property type="match status" value="1"/>
</dbReference>
<dbReference type="Pfam" id="PF07780">
    <property type="entry name" value="Spb1_C"/>
    <property type="match status" value="1"/>
</dbReference>
<dbReference type="FunFam" id="3.40.50.150:FF:000004">
    <property type="entry name" value="AdoMet-dependent rRNA methyltransferase SPB1"/>
    <property type="match status" value="1"/>
</dbReference>
<dbReference type="InterPro" id="IPR024576">
    <property type="entry name" value="rRNA_MeTfrase_Spb1_DUF3381"/>
</dbReference>
<dbReference type="Pfam" id="PF01728">
    <property type="entry name" value="FtsJ"/>
    <property type="match status" value="1"/>
</dbReference>
<feature type="binding site" evidence="8">
    <location>
        <position position="73"/>
    </location>
    <ligand>
        <name>S-adenosyl-L-methionine</name>
        <dbReference type="ChEBI" id="CHEBI:59789"/>
    </ligand>
</feature>
<proteinExistence type="inferred from homology"/>
<feature type="domain" description="Ribosomal RNA methyltransferase FtsJ" evidence="10">
    <location>
        <begin position="21"/>
        <end position="197"/>
    </location>
</feature>
<dbReference type="GO" id="GO:0030687">
    <property type="term" value="C:preribosome, large subunit precursor"/>
    <property type="evidence" value="ECO:0007669"/>
    <property type="project" value="TreeGrafter"/>
</dbReference>
<comment type="subcellular location">
    <subcellularLocation>
        <location evidence="1 8">Nucleus</location>
        <location evidence="1 8">Nucleolus</location>
    </subcellularLocation>
</comment>
<feature type="domain" description="DUF3381" evidence="12">
    <location>
        <begin position="240"/>
        <end position="391"/>
    </location>
</feature>
<evidence type="ECO:0000313" key="13">
    <source>
        <dbReference type="EMBL" id="TFY80478.1"/>
    </source>
</evidence>
<dbReference type="SUPFAM" id="SSF53335">
    <property type="entry name" value="S-adenosyl-L-methionine-dependent methyltransferases"/>
    <property type="match status" value="1"/>
</dbReference>
<feature type="compositionally biased region" description="Basic residues" evidence="9">
    <location>
        <begin position="855"/>
        <end position="871"/>
    </location>
</feature>
<feature type="compositionally biased region" description="Basic and acidic residues" evidence="9">
    <location>
        <begin position="507"/>
        <end position="517"/>
    </location>
</feature>
<dbReference type="AlphaFoldDB" id="A0A4Z0A466"/>